<name>A0A6P6XPF4_DERPT</name>
<organism evidence="2 3">
    <name type="scientific">Dermatophagoides pteronyssinus</name>
    <name type="common">European house dust mite</name>
    <dbReference type="NCBI Taxonomy" id="6956"/>
    <lineage>
        <taxon>Eukaryota</taxon>
        <taxon>Metazoa</taxon>
        <taxon>Ecdysozoa</taxon>
        <taxon>Arthropoda</taxon>
        <taxon>Chelicerata</taxon>
        <taxon>Arachnida</taxon>
        <taxon>Acari</taxon>
        <taxon>Acariformes</taxon>
        <taxon>Sarcoptiformes</taxon>
        <taxon>Astigmata</taxon>
        <taxon>Psoroptidia</taxon>
        <taxon>Analgoidea</taxon>
        <taxon>Pyroglyphidae</taxon>
        <taxon>Dermatophagoidinae</taxon>
        <taxon>Dermatophagoides</taxon>
    </lineage>
</organism>
<dbReference type="InParanoid" id="A0A6P6XPF4"/>
<feature type="transmembrane region" description="Helical" evidence="1">
    <location>
        <begin position="37"/>
        <end position="55"/>
    </location>
</feature>
<dbReference type="RefSeq" id="XP_027195327.1">
    <property type="nucleotide sequence ID" value="XM_027339526.1"/>
</dbReference>
<dbReference type="KEGG" id="dpte:113789924"/>
<gene>
    <name evidence="3" type="primary">LOC113789924</name>
</gene>
<feature type="transmembrane region" description="Helical" evidence="1">
    <location>
        <begin position="12"/>
        <end position="31"/>
    </location>
</feature>
<evidence type="ECO:0000313" key="2">
    <source>
        <dbReference type="Proteomes" id="UP000515146"/>
    </source>
</evidence>
<keyword evidence="1" id="KW-0472">Membrane</keyword>
<evidence type="ECO:0000313" key="3">
    <source>
        <dbReference type="RefSeq" id="XP_027195327.1"/>
    </source>
</evidence>
<proteinExistence type="predicted"/>
<dbReference type="Proteomes" id="UP000515146">
    <property type="component" value="Unplaced"/>
</dbReference>
<keyword evidence="1" id="KW-0812">Transmembrane</keyword>
<keyword evidence="1" id="KW-1133">Transmembrane helix</keyword>
<keyword evidence="2" id="KW-1185">Reference proteome</keyword>
<protein>
    <submittedName>
        <fullName evidence="3">Uncharacterized protein LOC113789924</fullName>
    </submittedName>
</protein>
<accession>A0A6P6XPF4</accession>
<dbReference type="OrthoDB" id="10554173at2759"/>
<sequence>MGLLDGFSSEIIGIVSFILFIFGIFCLRTFIKSNTNLIYWASILGLSGFAAYKGIEQIKYYIDKSKIEESKNIRTIDTLTTTVEPRINQKQCEDIFRGRSSSMIGKCCMEVFDCHCLDIDHYAISILATCPRLQEKKLDVVCYFMGQRDVMASSNKKHNNNNLSLVHRFEE</sequence>
<reference evidence="3" key="1">
    <citation type="submission" date="2025-08" db="UniProtKB">
        <authorList>
            <consortium name="RefSeq"/>
        </authorList>
    </citation>
    <scope>IDENTIFICATION</scope>
    <source>
        <strain evidence="3">Airmid</strain>
    </source>
</reference>
<evidence type="ECO:0000256" key="1">
    <source>
        <dbReference type="SAM" id="Phobius"/>
    </source>
</evidence>
<dbReference type="AlphaFoldDB" id="A0A6P6XPF4"/>